<comment type="caution">
    <text evidence="6">The sequence shown here is derived from an EMBL/GenBank/DDBJ whole genome shotgun (WGS) entry which is preliminary data.</text>
</comment>
<feature type="region of interest" description="Disordered" evidence="4">
    <location>
        <begin position="1"/>
        <end position="25"/>
    </location>
</feature>
<evidence type="ECO:0000256" key="2">
    <source>
        <dbReference type="ARBA" id="ARBA00022722"/>
    </source>
</evidence>
<reference evidence="6 7" key="1">
    <citation type="submission" date="2019-12" db="EMBL/GenBank/DDBJ databases">
        <title>Microbes associate with the intestines of laboratory mice.</title>
        <authorList>
            <person name="Navarre W."/>
            <person name="Wong E."/>
        </authorList>
    </citation>
    <scope>NUCLEOTIDE SEQUENCE [LARGE SCALE GENOMIC DNA]</scope>
    <source>
        <strain evidence="6 7">NM51_B2-22</strain>
    </source>
</reference>
<keyword evidence="2" id="KW-0540">Nuclease</keyword>
<evidence type="ECO:0000256" key="1">
    <source>
        <dbReference type="ARBA" id="ARBA00001946"/>
    </source>
</evidence>
<dbReference type="OrthoDB" id="1697409at2"/>
<dbReference type="SMART" id="SM00990">
    <property type="entry name" value="VRR_NUC"/>
    <property type="match status" value="1"/>
</dbReference>
<dbReference type="GO" id="GO:0003676">
    <property type="term" value="F:nucleic acid binding"/>
    <property type="evidence" value="ECO:0007669"/>
    <property type="project" value="InterPro"/>
</dbReference>
<accession>A0A7X3G6U7</accession>
<dbReference type="GO" id="GO:0004518">
    <property type="term" value="F:nuclease activity"/>
    <property type="evidence" value="ECO:0007669"/>
    <property type="project" value="UniProtKB-KW"/>
</dbReference>
<feature type="domain" description="VRR-NUC" evidence="5">
    <location>
        <begin position="26"/>
        <end position="119"/>
    </location>
</feature>
<gene>
    <name evidence="6" type="ORF">E5983_00665</name>
</gene>
<dbReference type="Pfam" id="PF08774">
    <property type="entry name" value="VRR_NUC"/>
    <property type="match status" value="1"/>
</dbReference>
<dbReference type="Gene3D" id="3.40.1350.10">
    <property type="match status" value="1"/>
</dbReference>
<dbReference type="Proteomes" id="UP000461595">
    <property type="component" value="Unassembled WGS sequence"/>
</dbReference>
<organism evidence="6 7">
    <name type="scientific">Streptococcus danieliae</name>
    <dbReference type="NCBI Taxonomy" id="747656"/>
    <lineage>
        <taxon>Bacteria</taxon>
        <taxon>Bacillati</taxon>
        <taxon>Bacillota</taxon>
        <taxon>Bacilli</taxon>
        <taxon>Lactobacillales</taxon>
        <taxon>Streptococcaceae</taxon>
        <taxon>Streptococcus</taxon>
    </lineage>
</organism>
<comment type="cofactor">
    <cofactor evidence="1">
        <name>Mg(2+)</name>
        <dbReference type="ChEBI" id="CHEBI:18420"/>
    </cofactor>
</comment>
<proteinExistence type="predicted"/>
<name>A0A7X3G6U7_9STRE</name>
<dbReference type="AlphaFoldDB" id="A0A7X3G6U7"/>
<dbReference type="InterPro" id="IPR011856">
    <property type="entry name" value="tRNA_endonuc-like_dom_sf"/>
</dbReference>
<dbReference type="InterPro" id="IPR014883">
    <property type="entry name" value="VRR_NUC"/>
</dbReference>
<evidence type="ECO:0000259" key="5">
    <source>
        <dbReference type="SMART" id="SM00990"/>
    </source>
</evidence>
<evidence type="ECO:0000313" key="6">
    <source>
        <dbReference type="EMBL" id="MVX58186.1"/>
    </source>
</evidence>
<evidence type="ECO:0000256" key="3">
    <source>
        <dbReference type="ARBA" id="ARBA00022801"/>
    </source>
</evidence>
<dbReference type="GO" id="GO:0016788">
    <property type="term" value="F:hydrolase activity, acting on ester bonds"/>
    <property type="evidence" value="ECO:0007669"/>
    <property type="project" value="InterPro"/>
</dbReference>
<dbReference type="EMBL" id="WSRS01000003">
    <property type="protein sequence ID" value="MVX58186.1"/>
    <property type="molecule type" value="Genomic_DNA"/>
</dbReference>
<evidence type="ECO:0000256" key="4">
    <source>
        <dbReference type="SAM" id="MobiDB-lite"/>
    </source>
</evidence>
<protein>
    <submittedName>
        <fullName evidence="6">VRR-NUC domain-containing protein</fullName>
    </submittedName>
</protein>
<feature type="compositionally biased region" description="Basic and acidic residues" evidence="4">
    <location>
        <begin position="7"/>
        <end position="25"/>
    </location>
</feature>
<keyword evidence="3" id="KW-0378">Hydrolase</keyword>
<sequence>MSLQGRSLREPLNRQEEKSQVADTPLSEHDIQNLIRMELARIGIPVYRANVGKVRTTDGRYFDTGLPKGFPDLFGFRLDGQIFFIEVKNQKGKVRPEQELFIRRARQQGALAGVARSVDDALKIVRGSK</sequence>
<evidence type="ECO:0000313" key="7">
    <source>
        <dbReference type="Proteomes" id="UP000461595"/>
    </source>
</evidence>